<dbReference type="Pfam" id="PF26593">
    <property type="entry name" value="TraC-like"/>
    <property type="match status" value="1"/>
</dbReference>
<dbReference type="STRING" id="1802207.A3D44_02580"/>
<dbReference type="EMBL" id="MHOT01000012">
    <property type="protein sequence ID" value="OGZ69321.1"/>
    <property type="molecule type" value="Genomic_DNA"/>
</dbReference>
<sequence length="233" mass="26422">MQDSRFTHIMAEQSTQDFLEFKDIKEGIVILKNNDIRGVLMVSSINFALKSDDDRAAIIYAFQNFLNSLDFPCQIVVQSKKINITRYLDTLRALEEKQTNELLKIQTASYIEFIKNLVQGDAVMTKNFYVVVPYALTAILGTGAITKQFNIPDLLGKKNKAGGPVQSISDEDFEKCKNQLWQRMEFLALGLKRCGLDSVPLTTPELIELFWSLHHPSEAEVGYSPEIIPELLK</sequence>
<gene>
    <name evidence="2" type="ORF">A3D44_02580</name>
</gene>
<name>A0A1G2I4B4_9BACT</name>
<accession>A0A1G2I4B4</accession>
<evidence type="ECO:0000313" key="3">
    <source>
        <dbReference type="Proteomes" id="UP000178820"/>
    </source>
</evidence>
<evidence type="ECO:0000259" key="1">
    <source>
        <dbReference type="Pfam" id="PF26593"/>
    </source>
</evidence>
<comment type="caution">
    <text evidence="2">The sequence shown here is derived from an EMBL/GenBank/DDBJ whole genome shotgun (WGS) entry which is preliminary data.</text>
</comment>
<dbReference type="Proteomes" id="UP000178820">
    <property type="component" value="Unassembled WGS sequence"/>
</dbReference>
<proteinExistence type="predicted"/>
<dbReference type="InterPro" id="IPR058596">
    <property type="entry name" value="TraC-like_dom"/>
</dbReference>
<feature type="domain" description="TraC-like" evidence="1">
    <location>
        <begin position="36"/>
        <end position="133"/>
    </location>
</feature>
<protein>
    <recommendedName>
        <fullName evidence="1">TraC-like domain-containing protein</fullName>
    </recommendedName>
</protein>
<reference evidence="2 3" key="1">
    <citation type="journal article" date="2016" name="Nat. Commun.">
        <title>Thousands of microbial genomes shed light on interconnected biogeochemical processes in an aquifer system.</title>
        <authorList>
            <person name="Anantharaman K."/>
            <person name="Brown C.T."/>
            <person name="Hug L.A."/>
            <person name="Sharon I."/>
            <person name="Castelle C.J."/>
            <person name="Probst A.J."/>
            <person name="Thomas B.C."/>
            <person name="Singh A."/>
            <person name="Wilkins M.J."/>
            <person name="Karaoz U."/>
            <person name="Brodie E.L."/>
            <person name="Williams K.H."/>
            <person name="Hubbard S.S."/>
            <person name="Banfield J.F."/>
        </authorList>
    </citation>
    <scope>NUCLEOTIDE SEQUENCE [LARGE SCALE GENOMIC DNA]</scope>
</reference>
<evidence type="ECO:0000313" key="2">
    <source>
        <dbReference type="EMBL" id="OGZ69321.1"/>
    </source>
</evidence>
<dbReference type="AlphaFoldDB" id="A0A1G2I4B4"/>
<organism evidence="2 3">
    <name type="scientific">Candidatus Staskawiczbacteria bacterium RIFCSPHIGHO2_02_FULL_42_22</name>
    <dbReference type="NCBI Taxonomy" id="1802207"/>
    <lineage>
        <taxon>Bacteria</taxon>
        <taxon>Candidatus Staskawicziibacteriota</taxon>
    </lineage>
</organism>